<gene>
    <name evidence="2" type="ORF">DFR35_2601</name>
</gene>
<name>A0A497XA00_9PROT</name>
<evidence type="ECO:0000256" key="1">
    <source>
        <dbReference type="SAM" id="Phobius"/>
    </source>
</evidence>
<accession>A0A497XA00</accession>
<feature type="transmembrane region" description="Helical" evidence="1">
    <location>
        <begin position="92"/>
        <end position="110"/>
    </location>
</feature>
<evidence type="ECO:0000313" key="2">
    <source>
        <dbReference type="EMBL" id="RLJ62784.1"/>
    </source>
</evidence>
<keyword evidence="1" id="KW-0812">Transmembrane</keyword>
<dbReference type="AlphaFoldDB" id="A0A497XA00"/>
<dbReference type="Proteomes" id="UP000268908">
    <property type="component" value="Unassembled WGS sequence"/>
</dbReference>
<keyword evidence="1" id="KW-0472">Membrane</keyword>
<reference evidence="2 3" key="1">
    <citation type="submission" date="2018-10" db="EMBL/GenBank/DDBJ databases">
        <title>Genomic Encyclopedia of Type Strains, Phase IV (KMG-IV): sequencing the most valuable type-strain genomes for metagenomic binning, comparative biology and taxonomic classification.</title>
        <authorList>
            <person name="Goeker M."/>
        </authorList>
    </citation>
    <scope>NUCLEOTIDE SEQUENCE [LARGE SCALE GENOMIC DNA]</scope>
    <source>
        <strain evidence="2 3">DSM 26916</strain>
    </source>
</reference>
<dbReference type="EMBL" id="RCCI01000007">
    <property type="protein sequence ID" value="RLJ62784.1"/>
    <property type="molecule type" value="Genomic_DNA"/>
</dbReference>
<protein>
    <submittedName>
        <fullName evidence="2">Cobalt transport protein</fullName>
    </submittedName>
</protein>
<feature type="transmembrane region" description="Helical" evidence="1">
    <location>
        <begin position="54"/>
        <end position="72"/>
    </location>
</feature>
<organism evidence="2 3">
    <name type="scientific">Sulfurisoma sediminicola</name>
    <dbReference type="NCBI Taxonomy" id="1381557"/>
    <lineage>
        <taxon>Bacteria</taxon>
        <taxon>Pseudomonadati</taxon>
        <taxon>Pseudomonadota</taxon>
        <taxon>Betaproteobacteria</taxon>
        <taxon>Nitrosomonadales</taxon>
        <taxon>Sterolibacteriaceae</taxon>
        <taxon>Sulfurisoma</taxon>
    </lineage>
</organism>
<dbReference type="RefSeq" id="WP_121243090.1">
    <property type="nucleotide sequence ID" value="NZ_BHVV01000008.1"/>
</dbReference>
<keyword evidence="3" id="KW-1185">Reference proteome</keyword>
<evidence type="ECO:0000313" key="3">
    <source>
        <dbReference type="Proteomes" id="UP000268908"/>
    </source>
</evidence>
<sequence>MLHPAAWIALWGVMAILLQVLEPRWLAAIAVPVLALAAYFAGREVLRLLRRARWLLLTIGILFVFATPGERLPVPFGSVGLSVDGLVVAGEHLLRLVVLLATLAWLWRALGYEGLLSGLHCLLHPLGSLRDRIVVRLVLALDYVERDARARDWRAWLGAGLDADDGGEPTDIVRLAVRPLRLVDRTALLACGAVLMLMLFK</sequence>
<comment type="caution">
    <text evidence="2">The sequence shown here is derived from an EMBL/GenBank/DDBJ whole genome shotgun (WGS) entry which is preliminary data.</text>
</comment>
<keyword evidence="1" id="KW-1133">Transmembrane helix</keyword>
<feature type="transmembrane region" description="Helical" evidence="1">
    <location>
        <begin position="25"/>
        <end position="42"/>
    </location>
</feature>
<proteinExistence type="predicted"/>